<proteinExistence type="predicted"/>
<evidence type="ECO:0000313" key="2">
    <source>
        <dbReference type="EMBL" id="KAJ1200060.1"/>
    </source>
</evidence>
<accession>A0AAV7VEM6</accession>
<evidence type="ECO:0000256" key="1">
    <source>
        <dbReference type="SAM" id="MobiDB-lite"/>
    </source>
</evidence>
<dbReference type="EMBL" id="JANPWB010000003">
    <property type="protein sequence ID" value="KAJ1200060.1"/>
    <property type="molecule type" value="Genomic_DNA"/>
</dbReference>
<feature type="compositionally biased region" description="Basic and acidic residues" evidence="1">
    <location>
        <begin position="100"/>
        <end position="111"/>
    </location>
</feature>
<sequence length="121" mass="13592">MTVAGWRSTRLRMPLIGDGCVASTETKTASPVAMTTTRLTPSPRARISGFPREQKERTDCIQGSRRRTRRSQEVWRTTERRRQTTTEGPGTTGFSAKQPTQEERKGTETRPRTATPQEGRG</sequence>
<organism evidence="2 3">
    <name type="scientific">Pleurodeles waltl</name>
    <name type="common">Iberian ribbed newt</name>
    <dbReference type="NCBI Taxonomy" id="8319"/>
    <lineage>
        <taxon>Eukaryota</taxon>
        <taxon>Metazoa</taxon>
        <taxon>Chordata</taxon>
        <taxon>Craniata</taxon>
        <taxon>Vertebrata</taxon>
        <taxon>Euteleostomi</taxon>
        <taxon>Amphibia</taxon>
        <taxon>Batrachia</taxon>
        <taxon>Caudata</taxon>
        <taxon>Salamandroidea</taxon>
        <taxon>Salamandridae</taxon>
        <taxon>Pleurodelinae</taxon>
        <taxon>Pleurodeles</taxon>
    </lineage>
</organism>
<reference evidence="2" key="1">
    <citation type="journal article" date="2022" name="bioRxiv">
        <title>Sequencing and chromosome-scale assembly of the giantPleurodeles waltlgenome.</title>
        <authorList>
            <person name="Brown T."/>
            <person name="Elewa A."/>
            <person name="Iarovenko S."/>
            <person name="Subramanian E."/>
            <person name="Araus A.J."/>
            <person name="Petzold A."/>
            <person name="Susuki M."/>
            <person name="Suzuki K.-i.T."/>
            <person name="Hayashi T."/>
            <person name="Toyoda A."/>
            <person name="Oliveira C."/>
            <person name="Osipova E."/>
            <person name="Leigh N.D."/>
            <person name="Simon A."/>
            <person name="Yun M.H."/>
        </authorList>
    </citation>
    <scope>NUCLEOTIDE SEQUENCE</scope>
    <source>
        <strain evidence="2">20211129_DDA</strain>
        <tissue evidence="2">Liver</tissue>
    </source>
</reference>
<evidence type="ECO:0000313" key="3">
    <source>
        <dbReference type="Proteomes" id="UP001066276"/>
    </source>
</evidence>
<comment type="caution">
    <text evidence="2">The sequence shown here is derived from an EMBL/GenBank/DDBJ whole genome shotgun (WGS) entry which is preliminary data.</text>
</comment>
<feature type="compositionally biased region" description="Polar residues" evidence="1">
    <location>
        <begin position="112"/>
        <end position="121"/>
    </location>
</feature>
<dbReference type="AlphaFoldDB" id="A0AAV7VEM6"/>
<keyword evidence="3" id="KW-1185">Reference proteome</keyword>
<feature type="compositionally biased region" description="Basic and acidic residues" evidence="1">
    <location>
        <begin position="70"/>
        <end position="84"/>
    </location>
</feature>
<protein>
    <submittedName>
        <fullName evidence="2">Uncharacterized protein</fullName>
    </submittedName>
</protein>
<gene>
    <name evidence="2" type="ORF">NDU88_003888</name>
</gene>
<dbReference type="Proteomes" id="UP001066276">
    <property type="component" value="Chromosome 2_1"/>
</dbReference>
<feature type="region of interest" description="Disordered" evidence="1">
    <location>
        <begin position="42"/>
        <end position="121"/>
    </location>
</feature>
<name>A0AAV7VEM6_PLEWA</name>